<feature type="transmembrane region" description="Helical" evidence="1">
    <location>
        <begin position="199"/>
        <end position="222"/>
    </location>
</feature>
<dbReference type="GO" id="GO:0016717">
    <property type="term" value="F:oxidoreductase activity, acting on paired donors, with oxidation of a pair of donors resulting in the reduction of molecular oxygen to two molecules of water"/>
    <property type="evidence" value="ECO:0007669"/>
    <property type="project" value="TreeGrafter"/>
</dbReference>
<dbReference type="InterPro" id="IPR005804">
    <property type="entry name" value="FA_desaturase_dom"/>
</dbReference>
<dbReference type="Proteomes" id="UP000675554">
    <property type="component" value="Unassembled WGS sequence"/>
</dbReference>
<protein>
    <submittedName>
        <fullName evidence="3">Fatty acid desaturase</fullName>
        <ecNumber evidence="3">1.14.19.-</ecNumber>
    </submittedName>
</protein>
<dbReference type="GO" id="GO:0008610">
    <property type="term" value="P:lipid biosynthetic process"/>
    <property type="evidence" value="ECO:0007669"/>
    <property type="project" value="UniProtKB-ARBA"/>
</dbReference>
<dbReference type="PANTHER" id="PTHR19353:SF19">
    <property type="entry name" value="DELTA(5) FATTY ACID DESATURASE C-RELATED"/>
    <property type="match status" value="1"/>
</dbReference>
<keyword evidence="3" id="KW-0560">Oxidoreductase</keyword>
<sequence length="341" mass="38324">MEGNRGGVARRHQFSKEIREAVRESSRLDNWHGPLETVEHWIVVAVAFAGSWWLWQHAPVAVSVPAYVVAVFLIGGRQRALAGVLHMATHRALMSHTRAGSVIGGLFGGYPVLQSFTGYRASHLGEHHGRLGDPERDPDYQQYQRNGLCGDDLSRRAVRRYLLTMLGPRATLSYVAYLLRHRIVTGGEQLWERWVRGALTAAVLLVGVWGGWLDLLALYWLVPLVTTQVWLGAVAELLEHFPVIETAPRVDIYMSWNRRYPLPLRFLLGEKQGEGYHLVHHLFPRTPLWRLKDVHAVLSRDPEYAALPTLGGVFAAMSTIYRSLPERPEHPERGAPAPAAG</sequence>
<keyword evidence="1" id="KW-0812">Transmembrane</keyword>
<keyword evidence="4" id="KW-1185">Reference proteome</keyword>
<dbReference type="InterPro" id="IPR012171">
    <property type="entry name" value="Fatty_acid_desaturase"/>
</dbReference>
<name>A0A8T4IR14_9ACTN</name>
<dbReference type="Pfam" id="PF00487">
    <property type="entry name" value="FA_desaturase"/>
    <property type="match status" value="1"/>
</dbReference>
<keyword evidence="1" id="KW-1133">Transmembrane helix</keyword>
<dbReference type="PANTHER" id="PTHR19353">
    <property type="entry name" value="FATTY ACID DESATURASE 2"/>
    <property type="match status" value="1"/>
</dbReference>
<keyword evidence="1" id="KW-0472">Membrane</keyword>
<dbReference type="GO" id="GO:0016020">
    <property type="term" value="C:membrane"/>
    <property type="evidence" value="ECO:0007669"/>
    <property type="project" value="TreeGrafter"/>
</dbReference>
<comment type="caution">
    <text evidence="3">The sequence shown here is derived from an EMBL/GenBank/DDBJ whole genome shotgun (WGS) entry which is preliminary data.</text>
</comment>
<organism evidence="3 4">
    <name type="scientific">Streptomyces daliensis</name>
    <dbReference type="NCBI Taxonomy" id="299421"/>
    <lineage>
        <taxon>Bacteria</taxon>
        <taxon>Bacillati</taxon>
        <taxon>Actinomycetota</taxon>
        <taxon>Actinomycetes</taxon>
        <taxon>Kitasatosporales</taxon>
        <taxon>Streptomycetaceae</taxon>
        <taxon>Streptomyces</taxon>
    </lineage>
</organism>
<dbReference type="EMBL" id="JAGSMN010000308">
    <property type="protein sequence ID" value="MBR7674185.1"/>
    <property type="molecule type" value="Genomic_DNA"/>
</dbReference>
<evidence type="ECO:0000313" key="4">
    <source>
        <dbReference type="Proteomes" id="UP000675554"/>
    </source>
</evidence>
<evidence type="ECO:0000313" key="3">
    <source>
        <dbReference type="EMBL" id="MBR7674185.1"/>
    </source>
</evidence>
<dbReference type="AlphaFoldDB" id="A0A8T4IR14"/>
<evidence type="ECO:0000256" key="1">
    <source>
        <dbReference type="SAM" id="Phobius"/>
    </source>
</evidence>
<proteinExistence type="predicted"/>
<evidence type="ECO:0000259" key="2">
    <source>
        <dbReference type="Pfam" id="PF00487"/>
    </source>
</evidence>
<feature type="domain" description="Fatty acid desaturase" evidence="2">
    <location>
        <begin position="65"/>
        <end position="306"/>
    </location>
</feature>
<accession>A0A8T4IR14</accession>
<gene>
    <name evidence="3" type="ORF">KDA82_14395</name>
</gene>
<reference evidence="3" key="1">
    <citation type="submission" date="2021-04" db="EMBL/GenBank/DDBJ databases">
        <title>Sequencing of actinobacteria type strains.</title>
        <authorList>
            <person name="Nguyen G.-S."/>
            <person name="Wentzel A."/>
        </authorList>
    </citation>
    <scope>NUCLEOTIDE SEQUENCE</scope>
    <source>
        <strain evidence="3">DSM 42095</strain>
    </source>
</reference>
<dbReference type="EC" id="1.14.19.-" evidence="3"/>